<sequence>MTAPRWHDLTLRIVTPAFLGTFPDEAVKGDRTTRQTIPFPIPSLRGALGYWLRALAGAHLGNDLTALLTAESAVFGAARTATTGGPSPLLLRGPRIGLTAYPVKQAAFGTKYLLGPGLLGSPPPRCLPDGTTLNLRVKNTGTALHADLFLAALWGLRTFGGLGARTRRGLGTLAVTTVPALDTRHFDPAWLATDSPSDLGAVLNCVRNVLNDLAIPTTPNQNQPRYPCFAENHYTTAPDDDLGSGSTANALATTGEWWRNFRLGGDRHGPGAARTATYDTVAKPFLDGGHPQAPLLAGALGLPIPYQDKRAGRTAIAETVLDGAPARRASPIWLRVTKRGPAWKLRSLAFHAEWLPPEANLRIRNPKTHHTINITAPTPEQIRTEINRWFHHPDHT</sequence>
<evidence type="ECO:0000313" key="5">
    <source>
        <dbReference type="Proteomes" id="UP000274601"/>
    </source>
</evidence>
<evidence type="ECO:0000256" key="1">
    <source>
        <dbReference type="ARBA" id="ARBA00023118"/>
    </source>
</evidence>
<feature type="domain" description="CRISPR type III-associated protein" evidence="3">
    <location>
        <begin position="10"/>
        <end position="173"/>
    </location>
</feature>
<dbReference type="Proteomes" id="UP000274601">
    <property type="component" value="Unassembled WGS sequence"/>
</dbReference>
<keyword evidence="1" id="KW-0051">Antiviral defense</keyword>
<dbReference type="RefSeq" id="WP_121438166.1">
    <property type="nucleotide sequence ID" value="NZ_RBWU01000008.1"/>
</dbReference>
<dbReference type="AlphaFoldDB" id="A0A495Q9W3"/>
<evidence type="ECO:0000313" key="4">
    <source>
        <dbReference type="EMBL" id="RKS68247.1"/>
    </source>
</evidence>
<proteinExistence type="predicted"/>
<gene>
    <name evidence="4" type="ORF">BZB76_6504</name>
</gene>
<comment type="caution">
    <text evidence="4">The sequence shown here is derived from an EMBL/GenBank/DDBJ whole genome shotgun (WGS) entry which is preliminary data.</text>
</comment>
<keyword evidence="5" id="KW-1185">Reference proteome</keyword>
<dbReference type="InterPro" id="IPR005537">
    <property type="entry name" value="RAMP_III_fam"/>
</dbReference>
<reference evidence="4 5" key="1">
    <citation type="submission" date="2018-10" db="EMBL/GenBank/DDBJ databases">
        <title>Genomic Encyclopedia of Archaeal and Bacterial Type Strains, Phase II (KMG-II): from individual species to whole genera.</title>
        <authorList>
            <person name="Goeker M."/>
        </authorList>
    </citation>
    <scope>NUCLEOTIDE SEQUENCE [LARGE SCALE GENOMIC DNA]</scope>
    <source>
        <strain evidence="4 5">DSM 43383</strain>
    </source>
</reference>
<evidence type="ECO:0000259" key="3">
    <source>
        <dbReference type="Pfam" id="PF03787"/>
    </source>
</evidence>
<dbReference type="EMBL" id="RBWU01000008">
    <property type="protein sequence ID" value="RKS68247.1"/>
    <property type="molecule type" value="Genomic_DNA"/>
</dbReference>
<dbReference type="Pfam" id="PF03787">
    <property type="entry name" value="RAMPs"/>
    <property type="match status" value="1"/>
</dbReference>
<dbReference type="GO" id="GO:0051607">
    <property type="term" value="P:defense response to virus"/>
    <property type="evidence" value="ECO:0007669"/>
    <property type="project" value="UniProtKB-KW"/>
</dbReference>
<comment type="subunit">
    <text evidence="2">Part of the Csm effector complex that includes Cas10, Csm2, Csm3, Csm4 and Csm5.</text>
</comment>
<evidence type="ECO:0000256" key="2">
    <source>
        <dbReference type="ARBA" id="ARBA00093789"/>
    </source>
</evidence>
<organism evidence="4 5">
    <name type="scientific">Actinomadura pelletieri DSM 43383</name>
    <dbReference type="NCBI Taxonomy" id="1120940"/>
    <lineage>
        <taxon>Bacteria</taxon>
        <taxon>Bacillati</taxon>
        <taxon>Actinomycetota</taxon>
        <taxon>Actinomycetes</taxon>
        <taxon>Streptosporangiales</taxon>
        <taxon>Thermomonosporaceae</taxon>
        <taxon>Actinomadura</taxon>
    </lineage>
</organism>
<accession>A0A495Q9W3</accession>
<name>A0A495Q9W3_9ACTN</name>
<protein>
    <submittedName>
        <fullName evidence="4">CRISPR/Cas system CMR-associated protein Cmr1 (Group 7 of RAMP superfamily)</fullName>
    </submittedName>
</protein>
<dbReference type="OrthoDB" id="190500at2"/>